<keyword evidence="3" id="KW-1185">Reference proteome</keyword>
<evidence type="ECO:0000313" key="2">
    <source>
        <dbReference type="EMBL" id="AYG03610.1"/>
    </source>
</evidence>
<dbReference type="Proteomes" id="UP000275069">
    <property type="component" value="Chromosome"/>
</dbReference>
<dbReference type="OrthoDB" id="5793358at2"/>
<organism evidence="2 3">
    <name type="scientific">Gryllotalpicola protaetiae</name>
    <dbReference type="NCBI Taxonomy" id="2419771"/>
    <lineage>
        <taxon>Bacteria</taxon>
        <taxon>Bacillati</taxon>
        <taxon>Actinomycetota</taxon>
        <taxon>Actinomycetes</taxon>
        <taxon>Micrococcales</taxon>
        <taxon>Microbacteriaceae</taxon>
        <taxon>Gryllotalpicola</taxon>
    </lineage>
</organism>
<dbReference type="KEGG" id="gry:D7I44_08735"/>
<name>A0A387BRC0_9MICO</name>
<sequence>MVTDLTQSAAPTASLASRPPAASVITQCLAEQSKLTGRKRIADILGLSPLTDDALPWFTGALGELAVGRELARLDAAKGWVVLHSVPVGNRDSDIDHVVIGPAGVFTINTKHHSGQRISTGRSLIFVSGQAKPYIRNSVFEAERASKRLTEAVGFPVTAHPVLAFVDPKELAGKRDLDGVHLVDAAGLRSAL</sequence>
<reference evidence="2 3" key="1">
    <citation type="submission" date="2018-09" db="EMBL/GenBank/DDBJ databases">
        <title>Genome sequencing of strain 2DFW10M-5.</title>
        <authorList>
            <person name="Heo J."/>
            <person name="Kim S.-J."/>
            <person name="Kwon S.-W."/>
        </authorList>
    </citation>
    <scope>NUCLEOTIDE SEQUENCE [LARGE SCALE GENOMIC DNA]</scope>
    <source>
        <strain evidence="2 3">2DFW10M-5</strain>
    </source>
</reference>
<dbReference type="AlphaFoldDB" id="A0A387BRC0"/>
<proteinExistence type="predicted"/>
<protein>
    <submittedName>
        <fullName evidence="2">NERD domain-containing protein</fullName>
    </submittedName>
</protein>
<dbReference type="PROSITE" id="PS50965">
    <property type="entry name" value="NERD"/>
    <property type="match status" value="1"/>
</dbReference>
<evidence type="ECO:0000259" key="1">
    <source>
        <dbReference type="PROSITE" id="PS50965"/>
    </source>
</evidence>
<accession>A0A387BRC0</accession>
<dbReference type="EMBL" id="CP032624">
    <property type="protein sequence ID" value="AYG03610.1"/>
    <property type="molecule type" value="Genomic_DNA"/>
</dbReference>
<feature type="domain" description="NERD" evidence="1">
    <location>
        <begin position="59"/>
        <end position="172"/>
    </location>
</feature>
<evidence type="ECO:0000313" key="3">
    <source>
        <dbReference type="Proteomes" id="UP000275069"/>
    </source>
</evidence>
<gene>
    <name evidence="2" type="ORF">D7I44_08735</name>
</gene>
<dbReference type="Pfam" id="PF08378">
    <property type="entry name" value="NERD"/>
    <property type="match status" value="1"/>
</dbReference>
<dbReference type="InterPro" id="IPR011528">
    <property type="entry name" value="NERD"/>
</dbReference>